<sequence length="155" mass="17373">MEDDILNEIVSSEDLKKFERLYLNESTTDNLQRGTQFNYAWCLVRSRYSADIRKGITLLEDLFKTEDSTNEHAKRDYLYYLALGNARIKEYTKALQYTRAFLSIEPGNQQLANLETLIKKKMEAEGLKGIALAGGVALAVGGIVGLGFALAKGKK</sequence>
<keyword evidence="4 12" id="KW-0812">Transmembrane</keyword>
<comment type="domain">
    <text evidence="11">The C-terminus is required for mitochondrial localization, while the N-terminus is necessary for mitochondrial fission.</text>
</comment>
<evidence type="ECO:0000256" key="12">
    <source>
        <dbReference type="SAM" id="Phobius"/>
    </source>
</evidence>
<dbReference type="PANTHER" id="PTHR13247:SF0">
    <property type="entry name" value="MITOCHONDRIAL FISSION 1 PROTEIN"/>
    <property type="match status" value="1"/>
</dbReference>
<evidence type="ECO:0000256" key="5">
    <source>
        <dbReference type="ARBA" id="ARBA00022703"/>
    </source>
</evidence>
<dbReference type="GO" id="GO:0000266">
    <property type="term" value="P:mitochondrial fission"/>
    <property type="evidence" value="ECO:0007669"/>
    <property type="project" value="UniProtKB-UniRule"/>
</dbReference>
<dbReference type="Pfam" id="PF14853">
    <property type="entry name" value="Fis1_TPR_C"/>
    <property type="match status" value="1"/>
</dbReference>
<dbReference type="PIRSF" id="PIRSF008835">
    <property type="entry name" value="TPR_repeat_11_Fis1"/>
    <property type="match status" value="1"/>
</dbReference>
<comment type="caution">
    <text evidence="13">The sequence shown here is derived from an EMBL/GenBank/DDBJ whole genome shotgun (WGS) entry which is preliminary data.</text>
</comment>
<dbReference type="GO" id="GO:0016559">
    <property type="term" value="P:peroxisome fission"/>
    <property type="evidence" value="ECO:0007669"/>
    <property type="project" value="TreeGrafter"/>
</dbReference>
<evidence type="ECO:0000256" key="11">
    <source>
        <dbReference type="PIRNR" id="PIRNR008835"/>
    </source>
</evidence>
<dbReference type="PANTHER" id="PTHR13247">
    <property type="entry name" value="TETRATRICOPEPTIDE REPEAT PROTEIN 11 TPR REPEAT PROTEIN 11"/>
    <property type="match status" value="1"/>
</dbReference>
<gene>
    <name evidence="13" type="ORF">V9T40_011549</name>
</gene>
<feature type="transmembrane region" description="Helical" evidence="12">
    <location>
        <begin position="129"/>
        <end position="151"/>
    </location>
</feature>
<evidence type="ECO:0000256" key="3">
    <source>
        <dbReference type="ARBA" id="ARBA00008937"/>
    </source>
</evidence>
<dbReference type="FunFam" id="1.25.40.10:FF:000147">
    <property type="entry name" value="Mitochondrial fission 1 protein"/>
    <property type="match status" value="1"/>
</dbReference>
<reference evidence="13 14" key="1">
    <citation type="submission" date="2024-03" db="EMBL/GenBank/DDBJ databases">
        <title>Adaptation during the transition from Ophiocordyceps entomopathogen to insect associate is accompanied by gene loss and intensified selection.</title>
        <authorList>
            <person name="Ward C.M."/>
            <person name="Onetto C.A."/>
            <person name="Borneman A.R."/>
        </authorList>
    </citation>
    <scope>NUCLEOTIDE SEQUENCE [LARGE SCALE GENOMIC DNA]</scope>
    <source>
        <strain evidence="13">AWRI1</strain>
        <tissue evidence="13">Single Adult Female</tissue>
    </source>
</reference>
<dbReference type="CDD" id="cd12212">
    <property type="entry name" value="Fis1"/>
    <property type="match status" value="1"/>
</dbReference>
<evidence type="ECO:0000256" key="4">
    <source>
        <dbReference type="ARBA" id="ARBA00022692"/>
    </source>
</evidence>
<evidence type="ECO:0000256" key="10">
    <source>
        <dbReference type="ARBA" id="ARBA00023140"/>
    </source>
</evidence>
<dbReference type="EMBL" id="JBBCAQ010000037">
    <property type="protein sequence ID" value="KAK7574358.1"/>
    <property type="molecule type" value="Genomic_DNA"/>
</dbReference>
<dbReference type="GO" id="GO:0000422">
    <property type="term" value="P:autophagy of mitochondrion"/>
    <property type="evidence" value="ECO:0007669"/>
    <property type="project" value="TreeGrafter"/>
</dbReference>
<dbReference type="Proteomes" id="UP001367676">
    <property type="component" value="Unassembled WGS sequence"/>
</dbReference>
<organism evidence="13 14">
    <name type="scientific">Parthenolecanium corni</name>
    <dbReference type="NCBI Taxonomy" id="536013"/>
    <lineage>
        <taxon>Eukaryota</taxon>
        <taxon>Metazoa</taxon>
        <taxon>Ecdysozoa</taxon>
        <taxon>Arthropoda</taxon>
        <taxon>Hexapoda</taxon>
        <taxon>Insecta</taxon>
        <taxon>Pterygota</taxon>
        <taxon>Neoptera</taxon>
        <taxon>Paraneoptera</taxon>
        <taxon>Hemiptera</taxon>
        <taxon>Sternorrhyncha</taxon>
        <taxon>Coccoidea</taxon>
        <taxon>Coccidae</taxon>
        <taxon>Parthenolecanium</taxon>
    </lineage>
</organism>
<proteinExistence type="inferred from homology"/>
<dbReference type="InterPro" id="IPR011990">
    <property type="entry name" value="TPR-like_helical_dom_sf"/>
</dbReference>
<dbReference type="SUPFAM" id="SSF48452">
    <property type="entry name" value="TPR-like"/>
    <property type="match status" value="1"/>
</dbReference>
<keyword evidence="9 11" id="KW-0472">Membrane</keyword>
<dbReference type="AlphaFoldDB" id="A0AAN9T5N5"/>
<keyword evidence="10" id="KW-0576">Peroxisome</keyword>
<dbReference type="InterPro" id="IPR016543">
    <property type="entry name" value="Fis1"/>
</dbReference>
<keyword evidence="7 12" id="KW-1133">Transmembrane helix</keyword>
<evidence type="ECO:0000256" key="9">
    <source>
        <dbReference type="ARBA" id="ARBA00023136"/>
    </source>
</evidence>
<keyword evidence="6 11" id="KW-1000">Mitochondrion outer membrane</keyword>
<dbReference type="InterPro" id="IPR033745">
    <property type="entry name" value="Fis1_cytosol"/>
</dbReference>
<keyword evidence="5" id="KW-0053">Apoptosis</keyword>
<evidence type="ECO:0000256" key="6">
    <source>
        <dbReference type="ARBA" id="ARBA00022787"/>
    </source>
</evidence>
<dbReference type="GO" id="GO:0005741">
    <property type="term" value="C:mitochondrial outer membrane"/>
    <property type="evidence" value="ECO:0007669"/>
    <property type="project" value="UniProtKB-SubCell"/>
</dbReference>
<name>A0AAN9T5N5_9HEMI</name>
<evidence type="ECO:0000256" key="8">
    <source>
        <dbReference type="ARBA" id="ARBA00023128"/>
    </source>
</evidence>
<protein>
    <recommendedName>
        <fullName evidence="11">Mitochondrial fission 1 protein</fullName>
    </recommendedName>
</protein>
<comment type="similarity">
    <text evidence="3 11">Belongs to the FIS1 family.</text>
</comment>
<comment type="function">
    <text evidence="11">Involved in the fragmentation of the mitochondrial network and its perinuclear clustering.</text>
</comment>
<evidence type="ECO:0000256" key="7">
    <source>
        <dbReference type="ARBA" id="ARBA00022989"/>
    </source>
</evidence>
<dbReference type="InterPro" id="IPR028061">
    <property type="entry name" value="Fis1_TPR_C"/>
</dbReference>
<dbReference type="GO" id="GO:0043653">
    <property type="term" value="P:mitochondrial fragmentation involved in apoptotic process"/>
    <property type="evidence" value="ECO:0007669"/>
    <property type="project" value="TreeGrafter"/>
</dbReference>
<keyword evidence="14" id="KW-1185">Reference proteome</keyword>
<accession>A0AAN9T5N5</accession>
<evidence type="ECO:0000256" key="1">
    <source>
        <dbReference type="ARBA" id="ARBA00004549"/>
    </source>
</evidence>
<evidence type="ECO:0000313" key="13">
    <source>
        <dbReference type="EMBL" id="KAK7574358.1"/>
    </source>
</evidence>
<evidence type="ECO:0000256" key="2">
    <source>
        <dbReference type="ARBA" id="ARBA00004572"/>
    </source>
</evidence>
<dbReference type="GO" id="GO:0005778">
    <property type="term" value="C:peroxisomal membrane"/>
    <property type="evidence" value="ECO:0007669"/>
    <property type="project" value="UniProtKB-SubCell"/>
</dbReference>
<dbReference type="Pfam" id="PF14852">
    <property type="entry name" value="Fis1_TPR_N"/>
    <property type="match status" value="1"/>
</dbReference>
<dbReference type="InterPro" id="IPR028058">
    <property type="entry name" value="Fis1_TPR_N"/>
</dbReference>
<evidence type="ECO:0000313" key="14">
    <source>
        <dbReference type="Proteomes" id="UP001367676"/>
    </source>
</evidence>
<comment type="subcellular location">
    <subcellularLocation>
        <location evidence="2">Mitochondrion outer membrane</location>
        <topology evidence="2">Single-pass membrane protein</topology>
    </subcellularLocation>
    <subcellularLocation>
        <location evidence="1">Peroxisome membrane</location>
        <topology evidence="1">Single-pass membrane protein</topology>
    </subcellularLocation>
</comment>
<dbReference type="Gene3D" id="1.25.40.10">
    <property type="entry name" value="Tetratricopeptide repeat domain"/>
    <property type="match status" value="1"/>
</dbReference>
<keyword evidence="8 11" id="KW-0496">Mitochondrion</keyword>